<dbReference type="InterPro" id="IPR037151">
    <property type="entry name" value="AlkB-like_sf"/>
</dbReference>
<dbReference type="GO" id="GO:0016607">
    <property type="term" value="C:nuclear speck"/>
    <property type="evidence" value="ECO:0007669"/>
    <property type="project" value="UniProtKB-SubCell"/>
</dbReference>
<evidence type="ECO:0000256" key="5">
    <source>
        <dbReference type="ARBA" id="ARBA00018485"/>
    </source>
</evidence>
<evidence type="ECO:0000256" key="11">
    <source>
        <dbReference type="ARBA" id="ARBA00023242"/>
    </source>
</evidence>
<evidence type="ECO:0000256" key="2">
    <source>
        <dbReference type="ARBA" id="ARBA00004324"/>
    </source>
</evidence>
<evidence type="ECO:0000256" key="7">
    <source>
        <dbReference type="ARBA" id="ARBA00022964"/>
    </source>
</evidence>
<keyword evidence="18" id="KW-1185">Reference proteome</keyword>
<dbReference type="AlphaFoldDB" id="R7UTY6"/>
<dbReference type="Gene3D" id="2.60.120.590">
    <property type="entry name" value="Alpha-ketoglutarate-dependent dioxygenase AlkB-like"/>
    <property type="match status" value="1"/>
</dbReference>
<keyword evidence="10" id="KW-1015">Disulfide bond</keyword>
<evidence type="ECO:0000256" key="3">
    <source>
        <dbReference type="ARBA" id="ARBA00007879"/>
    </source>
</evidence>
<feature type="domain" description="Fe2OG dioxygenase" evidence="15">
    <location>
        <begin position="132"/>
        <end position="230"/>
    </location>
</feature>
<evidence type="ECO:0000256" key="6">
    <source>
        <dbReference type="ARBA" id="ARBA00022723"/>
    </source>
</evidence>
<dbReference type="EC" id="1.14.11.53" evidence="4"/>
<evidence type="ECO:0000256" key="14">
    <source>
        <dbReference type="ARBA" id="ARBA00047565"/>
    </source>
</evidence>
<feature type="non-terminal residue" evidence="16">
    <location>
        <position position="1"/>
    </location>
</feature>
<name>R7UTY6_CAPTE</name>
<dbReference type="EnsemblMetazoa" id="CapteT35874">
    <property type="protein sequence ID" value="CapteP35874"/>
    <property type="gene ID" value="CapteG35874"/>
</dbReference>
<dbReference type="PANTHER" id="PTHR32074">
    <property type="entry name" value="RNA DEMETHYLASE ALKBH5"/>
    <property type="match status" value="1"/>
</dbReference>
<gene>
    <name evidence="16" type="ORF">CAPTEDRAFT_35874</name>
</gene>
<dbReference type="InterPro" id="IPR005123">
    <property type="entry name" value="Oxoglu/Fe-dep_dioxygenase_dom"/>
</dbReference>
<comment type="catalytic activity">
    <reaction evidence="14">
        <text>an N(6)-methyladenosine in mRNA + 2-oxoglutarate + O2 = an adenosine in mRNA + formaldehyde + succinate + CO2</text>
        <dbReference type="Rhea" id="RHEA:49520"/>
        <dbReference type="Rhea" id="RHEA-COMP:12414"/>
        <dbReference type="Rhea" id="RHEA-COMP:12417"/>
        <dbReference type="ChEBI" id="CHEBI:15379"/>
        <dbReference type="ChEBI" id="CHEBI:16526"/>
        <dbReference type="ChEBI" id="CHEBI:16810"/>
        <dbReference type="ChEBI" id="CHEBI:16842"/>
        <dbReference type="ChEBI" id="CHEBI:30031"/>
        <dbReference type="ChEBI" id="CHEBI:74411"/>
        <dbReference type="ChEBI" id="CHEBI:74449"/>
        <dbReference type="EC" id="1.14.11.53"/>
    </reaction>
    <physiologicalReaction direction="left-to-right" evidence="14">
        <dbReference type="Rhea" id="RHEA:49521"/>
    </physiologicalReaction>
</comment>
<dbReference type="GO" id="GO:1990931">
    <property type="term" value="F:mRNA N6-methyladenosine dioxygenase activity"/>
    <property type="evidence" value="ECO:0007669"/>
    <property type="project" value="UniProtKB-EC"/>
</dbReference>
<dbReference type="GO" id="GO:0006397">
    <property type="term" value="P:mRNA processing"/>
    <property type="evidence" value="ECO:0007669"/>
    <property type="project" value="InterPro"/>
</dbReference>
<dbReference type="PROSITE" id="PS51471">
    <property type="entry name" value="FE2OG_OXY"/>
    <property type="match status" value="1"/>
</dbReference>
<comment type="cofactor">
    <cofactor evidence="1">
        <name>Fe(2+)</name>
        <dbReference type="ChEBI" id="CHEBI:29033"/>
    </cofactor>
</comment>
<keyword evidence="9" id="KW-0408">Iron</keyword>
<dbReference type="OrthoDB" id="271595at2759"/>
<keyword evidence="6" id="KW-0479">Metal-binding</keyword>
<evidence type="ECO:0000256" key="4">
    <source>
        <dbReference type="ARBA" id="ARBA00012931"/>
    </source>
</evidence>
<protein>
    <recommendedName>
        <fullName evidence="5">RNA demethylase ALKBH5</fullName>
        <ecNumber evidence="4">1.14.11.53</ecNumber>
    </recommendedName>
    <alternativeName>
        <fullName evidence="12">Alkylated DNA repair protein alkB homolog 5</fullName>
    </alternativeName>
    <alternativeName>
        <fullName evidence="13">Alpha-ketoglutarate-dependent dioxygenase alkB homolog 5</fullName>
    </alternativeName>
</protein>
<sequence length="230" mass="26063">REYGKGGKPKSKYDFMTIDEKQVEVDKIRTGIKQRCLFNDSACKEIEAKIEEVVRKAANGEYKKNTVDTAPLRNKYFFGEGYTYGSHMEARGPGMERLYPKEGEESVDPIPEWIHEMVVQPLLRAQLIPPDFINSAVINDYQPGGCIVSHIDPYHIFDRPIVTVSFFSSSALSFGCKFEFRPIRVSNPVLSVKLPRGGVTLISGFAADEITHCIRPQDTPHRRAVVILRR</sequence>
<keyword evidence="8" id="KW-0560">Oxidoreductase</keyword>
<evidence type="ECO:0000256" key="9">
    <source>
        <dbReference type="ARBA" id="ARBA00023004"/>
    </source>
</evidence>
<dbReference type="InterPro" id="IPR027450">
    <property type="entry name" value="AlkB-like"/>
</dbReference>
<reference evidence="18" key="1">
    <citation type="submission" date="2012-12" db="EMBL/GenBank/DDBJ databases">
        <authorList>
            <person name="Hellsten U."/>
            <person name="Grimwood J."/>
            <person name="Chapman J.A."/>
            <person name="Shapiro H."/>
            <person name="Aerts A."/>
            <person name="Otillar R.P."/>
            <person name="Terry A.Y."/>
            <person name="Boore J.L."/>
            <person name="Simakov O."/>
            <person name="Marletaz F."/>
            <person name="Cho S.-J."/>
            <person name="Edsinger-Gonzales E."/>
            <person name="Havlak P."/>
            <person name="Kuo D.-H."/>
            <person name="Larsson T."/>
            <person name="Lv J."/>
            <person name="Arendt D."/>
            <person name="Savage R."/>
            <person name="Osoegawa K."/>
            <person name="de Jong P."/>
            <person name="Lindberg D.R."/>
            <person name="Seaver E.C."/>
            <person name="Weisblat D.A."/>
            <person name="Putnam N.H."/>
            <person name="Grigoriev I.V."/>
            <person name="Rokhsar D.S."/>
        </authorList>
    </citation>
    <scope>NUCLEOTIDE SEQUENCE</scope>
    <source>
        <strain evidence="18">I ESC-2004</strain>
    </source>
</reference>
<evidence type="ECO:0000313" key="17">
    <source>
        <dbReference type="EnsemblMetazoa" id="CapteP35874"/>
    </source>
</evidence>
<evidence type="ECO:0000256" key="12">
    <source>
        <dbReference type="ARBA" id="ARBA00030726"/>
    </source>
</evidence>
<dbReference type="GO" id="GO:0006406">
    <property type="term" value="P:mRNA export from nucleus"/>
    <property type="evidence" value="ECO:0007669"/>
    <property type="project" value="TreeGrafter"/>
</dbReference>
<dbReference type="HOGENOM" id="CLU_047472_0_0_1"/>
<evidence type="ECO:0000313" key="18">
    <source>
        <dbReference type="Proteomes" id="UP000014760"/>
    </source>
</evidence>
<dbReference type="EMBL" id="AMQN01007288">
    <property type="status" value="NOT_ANNOTATED_CDS"/>
    <property type="molecule type" value="Genomic_DNA"/>
</dbReference>
<proteinExistence type="inferred from homology"/>
<dbReference type="Proteomes" id="UP000014760">
    <property type="component" value="Unassembled WGS sequence"/>
</dbReference>
<keyword evidence="11" id="KW-0539">Nucleus</keyword>
<evidence type="ECO:0000256" key="1">
    <source>
        <dbReference type="ARBA" id="ARBA00001954"/>
    </source>
</evidence>
<evidence type="ECO:0000313" key="16">
    <source>
        <dbReference type="EMBL" id="ELU06866.1"/>
    </source>
</evidence>
<feature type="non-terminal residue" evidence="16">
    <location>
        <position position="230"/>
    </location>
</feature>
<reference evidence="17" key="3">
    <citation type="submission" date="2015-06" db="UniProtKB">
        <authorList>
            <consortium name="EnsemblMetazoa"/>
        </authorList>
    </citation>
    <scope>IDENTIFICATION</scope>
</reference>
<dbReference type="Pfam" id="PF13532">
    <property type="entry name" value="2OG-FeII_Oxy_2"/>
    <property type="match status" value="1"/>
</dbReference>
<evidence type="ECO:0000256" key="13">
    <source>
        <dbReference type="ARBA" id="ARBA00033313"/>
    </source>
</evidence>
<comment type="subcellular location">
    <subcellularLocation>
        <location evidence="2">Nucleus speckle</location>
    </subcellularLocation>
</comment>
<accession>R7UTY6</accession>
<organism evidence="16">
    <name type="scientific">Capitella teleta</name>
    <name type="common">Polychaete worm</name>
    <dbReference type="NCBI Taxonomy" id="283909"/>
    <lineage>
        <taxon>Eukaryota</taxon>
        <taxon>Metazoa</taxon>
        <taxon>Spiralia</taxon>
        <taxon>Lophotrochozoa</taxon>
        <taxon>Annelida</taxon>
        <taxon>Polychaeta</taxon>
        <taxon>Sedentaria</taxon>
        <taxon>Scolecida</taxon>
        <taxon>Capitellidae</taxon>
        <taxon>Capitella</taxon>
    </lineage>
</organism>
<comment type="similarity">
    <text evidence="3">Belongs to the alkB family.</text>
</comment>
<evidence type="ECO:0000259" key="15">
    <source>
        <dbReference type="PROSITE" id="PS51471"/>
    </source>
</evidence>
<dbReference type="GO" id="GO:0046872">
    <property type="term" value="F:metal ion binding"/>
    <property type="evidence" value="ECO:0007669"/>
    <property type="project" value="UniProtKB-KW"/>
</dbReference>
<dbReference type="SUPFAM" id="SSF51197">
    <property type="entry name" value="Clavaminate synthase-like"/>
    <property type="match status" value="1"/>
</dbReference>
<reference evidence="16 18" key="2">
    <citation type="journal article" date="2013" name="Nature">
        <title>Insights into bilaterian evolution from three spiralian genomes.</title>
        <authorList>
            <person name="Simakov O."/>
            <person name="Marletaz F."/>
            <person name="Cho S.J."/>
            <person name="Edsinger-Gonzales E."/>
            <person name="Havlak P."/>
            <person name="Hellsten U."/>
            <person name="Kuo D.H."/>
            <person name="Larsson T."/>
            <person name="Lv J."/>
            <person name="Arendt D."/>
            <person name="Savage R."/>
            <person name="Osoegawa K."/>
            <person name="de Jong P."/>
            <person name="Grimwood J."/>
            <person name="Chapman J.A."/>
            <person name="Shapiro H."/>
            <person name="Aerts A."/>
            <person name="Otillar R.P."/>
            <person name="Terry A.Y."/>
            <person name="Boore J.L."/>
            <person name="Grigoriev I.V."/>
            <person name="Lindberg D.R."/>
            <person name="Seaver E.C."/>
            <person name="Weisblat D.A."/>
            <person name="Putnam N.H."/>
            <person name="Rokhsar D.S."/>
        </authorList>
    </citation>
    <scope>NUCLEOTIDE SEQUENCE</scope>
    <source>
        <strain evidence="16 18">I ESC-2004</strain>
    </source>
</reference>
<dbReference type="STRING" id="283909.R7UTY6"/>
<dbReference type="OMA" id="DPAHIFD"/>
<dbReference type="PANTHER" id="PTHR32074:SF2">
    <property type="entry name" value="RNA DEMETHYLASE ALKBH5"/>
    <property type="match status" value="1"/>
</dbReference>
<keyword evidence="7" id="KW-0223">Dioxygenase</keyword>
<dbReference type="InterPro" id="IPR032860">
    <property type="entry name" value="ALKBH5"/>
</dbReference>
<evidence type="ECO:0000256" key="10">
    <source>
        <dbReference type="ARBA" id="ARBA00023157"/>
    </source>
</evidence>
<evidence type="ECO:0000256" key="8">
    <source>
        <dbReference type="ARBA" id="ARBA00023002"/>
    </source>
</evidence>
<dbReference type="EMBL" id="KB300344">
    <property type="protein sequence ID" value="ELU06866.1"/>
    <property type="molecule type" value="Genomic_DNA"/>
</dbReference>